<evidence type="ECO:0000313" key="1">
    <source>
        <dbReference type="EMBL" id="KAF7840545.1"/>
    </source>
</evidence>
<accession>A0A834X9G8</accession>
<comment type="caution">
    <text evidence="1">The sequence shown here is derived from an EMBL/GenBank/DDBJ whole genome shotgun (WGS) entry which is preliminary data.</text>
</comment>
<name>A0A834X9G8_9FABA</name>
<dbReference type="AlphaFoldDB" id="A0A834X9G8"/>
<gene>
    <name evidence="1" type="ORF">G2W53_002843</name>
</gene>
<organism evidence="1 2">
    <name type="scientific">Senna tora</name>
    <dbReference type="NCBI Taxonomy" id="362788"/>
    <lineage>
        <taxon>Eukaryota</taxon>
        <taxon>Viridiplantae</taxon>
        <taxon>Streptophyta</taxon>
        <taxon>Embryophyta</taxon>
        <taxon>Tracheophyta</taxon>
        <taxon>Spermatophyta</taxon>
        <taxon>Magnoliopsida</taxon>
        <taxon>eudicotyledons</taxon>
        <taxon>Gunneridae</taxon>
        <taxon>Pentapetalae</taxon>
        <taxon>rosids</taxon>
        <taxon>fabids</taxon>
        <taxon>Fabales</taxon>
        <taxon>Fabaceae</taxon>
        <taxon>Caesalpinioideae</taxon>
        <taxon>Cassia clade</taxon>
        <taxon>Senna</taxon>
    </lineage>
</organism>
<dbReference type="Proteomes" id="UP000634136">
    <property type="component" value="Unassembled WGS sequence"/>
</dbReference>
<proteinExistence type="predicted"/>
<reference evidence="1" key="1">
    <citation type="submission" date="2020-09" db="EMBL/GenBank/DDBJ databases">
        <title>Genome-Enabled Discovery of Anthraquinone Biosynthesis in Senna tora.</title>
        <authorList>
            <person name="Kang S.-H."/>
            <person name="Pandey R.P."/>
            <person name="Lee C.-M."/>
            <person name="Sim J.-S."/>
            <person name="Jeong J.-T."/>
            <person name="Choi B.-S."/>
            <person name="Jung M."/>
            <person name="Ginzburg D."/>
            <person name="Zhao K."/>
            <person name="Won S.Y."/>
            <person name="Oh T.-J."/>
            <person name="Yu Y."/>
            <person name="Kim N.-H."/>
            <person name="Lee O.R."/>
            <person name="Lee T.-H."/>
            <person name="Bashyal P."/>
            <person name="Kim T.-S."/>
            <person name="Lee W.-H."/>
            <person name="Kawkins C."/>
            <person name="Kim C.-K."/>
            <person name="Kim J.S."/>
            <person name="Ahn B.O."/>
            <person name="Rhee S.Y."/>
            <person name="Sohng J.K."/>
        </authorList>
    </citation>
    <scope>NUCLEOTIDE SEQUENCE</scope>
    <source>
        <tissue evidence="1">Leaf</tissue>
    </source>
</reference>
<sequence length="55" mass="6027">MIEIEEKVTRSIAGDATTHDSSCQIKERIVHVTLHSIRLTILKVAPTDSISHSSA</sequence>
<keyword evidence="2" id="KW-1185">Reference proteome</keyword>
<protein>
    <submittedName>
        <fullName evidence="1">Uncharacterized protein</fullName>
    </submittedName>
</protein>
<dbReference type="EMBL" id="JAAIUW010000002">
    <property type="protein sequence ID" value="KAF7840545.1"/>
    <property type="molecule type" value="Genomic_DNA"/>
</dbReference>
<evidence type="ECO:0000313" key="2">
    <source>
        <dbReference type="Proteomes" id="UP000634136"/>
    </source>
</evidence>